<accession>A0A418HPM1</accession>
<evidence type="ECO:0000256" key="1">
    <source>
        <dbReference type="ARBA" id="ARBA00004168"/>
    </source>
</evidence>
<evidence type="ECO:0000313" key="10">
    <source>
        <dbReference type="Proteomes" id="UP000283576"/>
    </source>
</evidence>
<feature type="compositionally biased region" description="Polar residues" evidence="6">
    <location>
        <begin position="123"/>
        <end position="158"/>
    </location>
</feature>
<keyword evidence="4 7" id="KW-0732">Signal</keyword>
<feature type="domain" description="Gram-positive cocci surface proteins LPxTG" evidence="8">
    <location>
        <begin position="152"/>
        <end position="189"/>
    </location>
</feature>
<feature type="compositionally biased region" description="Low complexity" evidence="6">
    <location>
        <begin position="104"/>
        <end position="122"/>
    </location>
</feature>
<evidence type="ECO:0000256" key="7">
    <source>
        <dbReference type="SAM" id="SignalP"/>
    </source>
</evidence>
<keyword evidence="2" id="KW-0134">Cell wall</keyword>
<evidence type="ECO:0000256" key="6">
    <source>
        <dbReference type="SAM" id="MobiDB-lite"/>
    </source>
</evidence>
<evidence type="ECO:0000259" key="8">
    <source>
        <dbReference type="PROSITE" id="PS50847"/>
    </source>
</evidence>
<dbReference type="RefSeq" id="WP_107527283.1">
    <property type="nucleotide sequence ID" value="NZ_JAIBNU010000002.1"/>
</dbReference>
<evidence type="ECO:0000256" key="2">
    <source>
        <dbReference type="ARBA" id="ARBA00022512"/>
    </source>
</evidence>
<gene>
    <name evidence="9" type="ORF">BUZ01_06840</name>
</gene>
<dbReference type="PROSITE" id="PS50847">
    <property type="entry name" value="GRAM_POS_ANCHORING"/>
    <property type="match status" value="1"/>
</dbReference>
<protein>
    <submittedName>
        <fullName evidence="9">LPXTG cell wall anchor domain-containing protein</fullName>
    </submittedName>
</protein>
<dbReference type="AlphaFoldDB" id="A0A418HPM1"/>
<dbReference type="Proteomes" id="UP000283576">
    <property type="component" value="Unassembled WGS sequence"/>
</dbReference>
<feature type="region of interest" description="Disordered" evidence="6">
    <location>
        <begin position="103"/>
        <end position="158"/>
    </location>
</feature>
<organism evidence="9 10">
    <name type="scientific">Staphylococcus gallinarum</name>
    <dbReference type="NCBI Taxonomy" id="1293"/>
    <lineage>
        <taxon>Bacteria</taxon>
        <taxon>Bacillati</taxon>
        <taxon>Bacillota</taxon>
        <taxon>Bacilli</taxon>
        <taxon>Bacillales</taxon>
        <taxon>Staphylococcaceae</taxon>
        <taxon>Staphylococcus</taxon>
    </lineage>
</organism>
<feature type="signal peptide" evidence="7">
    <location>
        <begin position="1"/>
        <end position="26"/>
    </location>
</feature>
<keyword evidence="5" id="KW-0572">Peptidoglycan-anchor</keyword>
<feature type="chain" id="PRO_5019307477" evidence="7">
    <location>
        <begin position="27"/>
        <end position="189"/>
    </location>
</feature>
<evidence type="ECO:0000256" key="4">
    <source>
        <dbReference type="ARBA" id="ARBA00022729"/>
    </source>
</evidence>
<evidence type="ECO:0000313" key="9">
    <source>
        <dbReference type="EMBL" id="RIL43326.1"/>
    </source>
</evidence>
<dbReference type="InterPro" id="IPR019931">
    <property type="entry name" value="LPXTG_anchor"/>
</dbReference>
<proteinExistence type="predicted"/>
<evidence type="ECO:0000256" key="3">
    <source>
        <dbReference type="ARBA" id="ARBA00022525"/>
    </source>
</evidence>
<comment type="subcellular location">
    <subcellularLocation>
        <location evidence="1">Secreted</location>
        <location evidence="1">Cell wall</location>
        <topology evidence="1">Peptidoglycan-anchor</topology>
    </subcellularLocation>
</comment>
<dbReference type="EMBL" id="QXRZ01000003">
    <property type="protein sequence ID" value="RIL43326.1"/>
    <property type="molecule type" value="Genomic_DNA"/>
</dbReference>
<keyword evidence="3" id="KW-0964">Secreted</keyword>
<reference evidence="9 10" key="1">
    <citation type="journal article" date="2016" name="Front. Microbiol.">
        <title>Comprehensive Phylogenetic Analysis of Bovine Non-aureus Staphylococci Species Based on Whole-Genome Sequencing.</title>
        <authorList>
            <person name="Naushad S."/>
            <person name="Barkema H.W."/>
            <person name="Luby C."/>
            <person name="Condas L.A."/>
            <person name="Nobrega D.B."/>
            <person name="Carson D.A."/>
            <person name="De Buck J."/>
        </authorList>
    </citation>
    <scope>NUCLEOTIDE SEQUENCE [LARGE SCALE GENOMIC DNA]</scope>
    <source>
        <strain evidence="9 10">SNUC 1388</strain>
    </source>
</reference>
<sequence>MKKALIAATIASSILGSGIYTSQAHADEQKQPIYVFTEKEFNEHKTGATEGFGGGPGTGVTQVYGNETYQEYLNRVKEGEALNESLVPIEYIYPEEAQNILQGNTTNNASNQNSENTNNVTQANNTDTKENSTSVNDASANTTNEESKVQSLPETGEQHSNTTLGTWFAFAMLTVGSILTFKRFSKNHK</sequence>
<comment type="caution">
    <text evidence="9">The sequence shown here is derived from an EMBL/GenBank/DDBJ whole genome shotgun (WGS) entry which is preliminary data.</text>
</comment>
<name>A0A418HPM1_STAGA</name>
<evidence type="ECO:0000256" key="5">
    <source>
        <dbReference type="ARBA" id="ARBA00023088"/>
    </source>
</evidence>